<dbReference type="PATRIC" id="fig|317.243.peg.4552"/>
<dbReference type="PROSITE" id="PS50011">
    <property type="entry name" value="PROTEIN_KINASE_DOM"/>
    <property type="match status" value="1"/>
</dbReference>
<dbReference type="InterPro" id="IPR050660">
    <property type="entry name" value="NEK_Ser/Thr_kinase"/>
</dbReference>
<keyword evidence="6 7" id="KW-0067">ATP-binding</keyword>
<dbReference type="SUPFAM" id="SSF56112">
    <property type="entry name" value="Protein kinase-like (PK-like)"/>
    <property type="match status" value="1"/>
</dbReference>
<evidence type="ECO:0000256" key="4">
    <source>
        <dbReference type="ARBA" id="ARBA00022741"/>
    </source>
</evidence>
<dbReference type="InterPro" id="IPR000719">
    <property type="entry name" value="Prot_kinase_dom"/>
</dbReference>
<dbReference type="EMBL" id="LGSI01000048">
    <property type="protein sequence ID" value="OCR24221.1"/>
    <property type="molecule type" value="Genomic_DNA"/>
</dbReference>
<evidence type="ECO:0000256" key="3">
    <source>
        <dbReference type="ARBA" id="ARBA00022679"/>
    </source>
</evidence>
<accession>A0A1C7Z2Q7</accession>
<organism evidence="9 10">
    <name type="scientific">Pseudomonas syringae</name>
    <dbReference type="NCBI Taxonomy" id="317"/>
    <lineage>
        <taxon>Bacteria</taxon>
        <taxon>Pseudomonadati</taxon>
        <taxon>Pseudomonadota</taxon>
        <taxon>Gammaproteobacteria</taxon>
        <taxon>Pseudomonadales</taxon>
        <taxon>Pseudomonadaceae</taxon>
        <taxon>Pseudomonas</taxon>
    </lineage>
</organism>
<keyword evidence="4 7" id="KW-0547">Nucleotide-binding</keyword>
<dbReference type="Proteomes" id="UP000093104">
    <property type="component" value="Unassembled WGS sequence"/>
</dbReference>
<keyword evidence="3" id="KW-0808">Transferase</keyword>
<sequence>MSKPKAPVGTGDQAGQLTCFALAGGLGSAQPLPTSSKALLADLPRILCRRYQLEDVLGAGGMGVVYRARDLVHEQHGEPDPYLAVKLLSDEFVDAPDADVLLYSEFALTRHLRHPNVIRLHAFEVEPECQRAFVTQELMRGIGLDKLLTEQPAGLCADELQRVAVPLLDALAYSHERGVLHGDLKPSNLMLTDDGPRIFDFGLGRALEGVLTGLPKLSRERFKAWTPGYAAPELLEGAPLSTRTDVFAMGCVLYELACGKHPFPQMSSTQARAGRLWAKLRPPANLPIRFWPALRLALALDADIRTITARELRDAFSTVPIGRMQF</sequence>
<dbReference type="PROSITE" id="PS00107">
    <property type="entry name" value="PROTEIN_KINASE_ATP"/>
    <property type="match status" value="1"/>
</dbReference>
<dbReference type="CDD" id="cd14014">
    <property type="entry name" value="STKc_PknB_like"/>
    <property type="match status" value="1"/>
</dbReference>
<dbReference type="Pfam" id="PF00069">
    <property type="entry name" value="Pkinase"/>
    <property type="match status" value="1"/>
</dbReference>
<dbReference type="SMART" id="SM00220">
    <property type="entry name" value="S_TKc"/>
    <property type="match status" value="1"/>
</dbReference>
<feature type="domain" description="Protein kinase" evidence="8">
    <location>
        <begin position="51"/>
        <end position="317"/>
    </location>
</feature>
<dbReference type="AlphaFoldDB" id="A0A1C7Z2Q7"/>
<dbReference type="InterPro" id="IPR017441">
    <property type="entry name" value="Protein_kinase_ATP_BS"/>
</dbReference>
<evidence type="ECO:0000256" key="1">
    <source>
        <dbReference type="ARBA" id="ARBA00010886"/>
    </source>
</evidence>
<keyword evidence="9" id="KW-0723">Serine/threonine-protein kinase</keyword>
<proteinExistence type="inferred from homology"/>
<evidence type="ECO:0000313" key="9">
    <source>
        <dbReference type="EMBL" id="OCR24221.1"/>
    </source>
</evidence>
<dbReference type="PANTHER" id="PTHR43671:SF13">
    <property type="entry name" value="SERINE_THREONINE-PROTEIN KINASE NEK2"/>
    <property type="match status" value="1"/>
</dbReference>
<gene>
    <name evidence="9" type="ORF">AFK24_14930</name>
</gene>
<evidence type="ECO:0000256" key="6">
    <source>
        <dbReference type="ARBA" id="ARBA00022840"/>
    </source>
</evidence>
<comment type="similarity">
    <text evidence="1">Belongs to the protein kinase superfamily. NEK Ser/Thr protein kinase family. NIMA subfamily.</text>
</comment>
<evidence type="ECO:0000259" key="8">
    <source>
        <dbReference type="PROSITE" id="PS50011"/>
    </source>
</evidence>
<evidence type="ECO:0000256" key="2">
    <source>
        <dbReference type="ARBA" id="ARBA00012513"/>
    </source>
</evidence>
<dbReference type="GO" id="GO:0004674">
    <property type="term" value="F:protein serine/threonine kinase activity"/>
    <property type="evidence" value="ECO:0007669"/>
    <property type="project" value="UniProtKB-KW"/>
</dbReference>
<keyword evidence="5 9" id="KW-0418">Kinase</keyword>
<dbReference type="GO" id="GO:0005524">
    <property type="term" value="F:ATP binding"/>
    <property type="evidence" value="ECO:0007669"/>
    <property type="project" value="UniProtKB-UniRule"/>
</dbReference>
<dbReference type="OrthoDB" id="9801841at2"/>
<evidence type="ECO:0000256" key="7">
    <source>
        <dbReference type="PROSITE-ProRule" id="PRU10141"/>
    </source>
</evidence>
<comment type="caution">
    <text evidence="9">The sequence shown here is derived from an EMBL/GenBank/DDBJ whole genome shotgun (WGS) entry which is preliminary data.</text>
</comment>
<reference evidence="9 10" key="1">
    <citation type="submission" date="2015-07" db="EMBL/GenBank/DDBJ databases">
        <title>Draft genome sequence of a diazotrophic, plant growth-promoting rhizobacterium of the Pseudomonas syringae complex.</title>
        <authorList>
            <person name="Patten C.L."/>
            <person name="Jeong H."/>
        </authorList>
    </citation>
    <scope>NUCLEOTIDE SEQUENCE [LARGE SCALE GENOMIC DNA]</scope>
    <source>
        <strain evidence="9 10">GR12-2</strain>
    </source>
</reference>
<name>A0A1C7Z2Q7_PSESX</name>
<evidence type="ECO:0000256" key="5">
    <source>
        <dbReference type="ARBA" id="ARBA00022777"/>
    </source>
</evidence>
<feature type="binding site" evidence="7">
    <location>
        <position position="86"/>
    </location>
    <ligand>
        <name>ATP</name>
        <dbReference type="ChEBI" id="CHEBI:30616"/>
    </ligand>
</feature>
<protein>
    <recommendedName>
        <fullName evidence="2">non-specific serine/threonine protein kinase</fullName>
        <ecNumber evidence="2">2.7.11.1</ecNumber>
    </recommendedName>
</protein>
<dbReference type="PANTHER" id="PTHR43671">
    <property type="entry name" value="SERINE/THREONINE-PROTEIN KINASE NEK"/>
    <property type="match status" value="1"/>
</dbReference>
<dbReference type="Gene3D" id="1.10.510.10">
    <property type="entry name" value="Transferase(Phosphotransferase) domain 1"/>
    <property type="match status" value="1"/>
</dbReference>
<evidence type="ECO:0000313" key="10">
    <source>
        <dbReference type="Proteomes" id="UP000093104"/>
    </source>
</evidence>
<dbReference type="RefSeq" id="WP_065833940.1">
    <property type="nucleotide sequence ID" value="NZ_LGSI01000048.1"/>
</dbReference>
<dbReference type="InterPro" id="IPR008271">
    <property type="entry name" value="Ser/Thr_kinase_AS"/>
</dbReference>
<dbReference type="EC" id="2.7.11.1" evidence="2"/>
<dbReference type="PROSITE" id="PS00108">
    <property type="entry name" value="PROTEIN_KINASE_ST"/>
    <property type="match status" value="1"/>
</dbReference>
<dbReference type="InterPro" id="IPR011009">
    <property type="entry name" value="Kinase-like_dom_sf"/>
</dbReference>